<organism evidence="2 3">
    <name type="scientific">Gonium pectorale</name>
    <name type="common">Green alga</name>
    <dbReference type="NCBI Taxonomy" id="33097"/>
    <lineage>
        <taxon>Eukaryota</taxon>
        <taxon>Viridiplantae</taxon>
        <taxon>Chlorophyta</taxon>
        <taxon>core chlorophytes</taxon>
        <taxon>Chlorophyceae</taxon>
        <taxon>CS clade</taxon>
        <taxon>Chlamydomonadales</taxon>
        <taxon>Volvocaceae</taxon>
        <taxon>Gonium</taxon>
    </lineage>
</organism>
<dbReference type="STRING" id="33097.A0A150GKS0"/>
<feature type="compositionally biased region" description="Basic and acidic residues" evidence="1">
    <location>
        <begin position="329"/>
        <end position="341"/>
    </location>
</feature>
<evidence type="ECO:0000313" key="3">
    <source>
        <dbReference type="Proteomes" id="UP000075714"/>
    </source>
</evidence>
<feature type="region of interest" description="Disordered" evidence="1">
    <location>
        <begin position="329"/>
        <end position="360"/>
    </location>
</feature>
<sequence>MELGAELLFELEDADVSLSLIDSHIDASEASLELLALRVDQAVGRQPSELARELQRDVLQIYALLPVLEPESMLVVLAAQLRGRGYDVRIRVALGGGNECFRSLRHEFLVVRGTGEYEGMELIVEPALRAQFAIPHPSPAYMAALSRVPDVFVGAAFRLVPVVQTLCALMAASFLEQGLTLPPWRREAAMLSKWLPNPCRMVDVKCGAPGWTIASAASGGAATGDAAALAAAVGEALAAAIRSQVAAEAAAEGLPATASVVAGTCGGAAAPQCIWAAAAATSVPAAPQLAVTGFEPRSPLPIAATVGAHFPTPIALAVATAAATAEASAEAKRSELPEAHSHASSFDCGSPMSADDGASTSDLLSAVSGASGGSPPSAVAVTNKSLLLELGLGLGHKNCADLLEVVIADDVDDFEFNIDNGGSVDGGAAAATAANGRGAPQHRPTCTGMLEGRSAAGGGTGLLKARMMLKSLAAKLPADLITGLGDAGTAASPAARGAKPPACPFRAFETLLAAHPGAPAIHRVRMGWPSERAPVQSPPAAGVVFPELAPSRCGASAEPRNWLPWKLPQ</sequence>
<protein>
    <submittedName>
        <fullName evidence="2">Uncharacterized protein</fullName>
    </submittedName>
</protein>
<dbReference type="InterPro" id="IPR006502">
    <property type="entry name" value="PDDEXK-like"/>
</dbReference>
<accession>A0A150GKS0</accession>
<dbReference type="PANTHER" id="PTHR31579">
    <property type="entry name" value="OS03G0796600 PROTEIN"/>
    <property type="match status" value="1"/>
</dbReference>
<dbReference type="Pfam" id="PF04720">
    <property type="entry name" value="PDDEXK_6"/>
    <property type="match status" value="1"/>
</dbReference>
<gene>
    <name evidence="2" type="ORF">GPECTOR_16g564</name>
</gene>
<dbReference type="OrthoDB" id="691424at2759"/>
<evidence type="ECO:0000256" key="1">
    <source>
        <dbReference type="SAM" id="MobiDB-lite"/>
    </source>
</evidence>
<dbReference type="AlphaFoldDB" id="A0A150GKS0"/>
<comment type="caution">
    <text evidence="2">The sequence shown here is derived from an EMBL/GenBank/DDBJ whole genome shotgun (WGS) entry which is preliminary data.</text>
</comment>
<evidence type="ECO:0000313" key="2">
    <source>
        <dbReference type="EMBL" id="KXZ50391.1"/>
    </source>
</evidence>
<reference evidence="3" key="1">
    <citation type="journal article" date="2016" name="Nat. Commun.">
        <title>The Gonium pectorale genome demonstrates co-option of cell cycle regulation during the evolution of multicellularity.</title>
        <authorList>
            <person name="Hanschen E.R."/>
            <person name="Marriage T.N."/>
            <person name="Ferris P.J."/>
            <person name="Hamaji T."/>
            <person name="Toyoda A."/>
            <person name="Fujiyama A."/>
            <person name="Neme R."/>
            <person name="Noguchi H."/>
            <person name="Minakuchi Y."/>
            <person name="Suzuki M."/>
            <person name="Kawai-Toyooka H."/>
            <person name="Smith D.R."/>
            <person name="Sparks H."/>
            <person name="Anderson J."/>
            <person name="Bakaric R."/>
            <person name="Luria V."/>
            <person name="Karger A."/>
            <person name="Kirschner M.W."/>
            <person name="Durand P.M."/>
            <person name="Michod R.E."/>
            <person name="Nozaki H."/>
            <person name="Olson B.J."/>
        </authorList>
    </citation>
    <scope>NUCLEOTIDE SEQUENCE [LARGE SCALE GENOMIC DNA]</scope>
    <source>
        <strain evidence="3">NIES-2863</strain>
    </source>
</reference>
<dbReference type="Proteomes" id="UP000075714">
    <property type="component" value="Unassembled WGS sequence"/>
</dbReference>
<proteinExistence type="predicted"/>
<name>A0A150GKS0_GONPE</name>
<keyword evidence="3" id="KW-1185">Reference proteome</keyword>
<dbReference type="PANTHER" id="PTHR31579:SF1">
    <property type="entry name" value="OS03G0796600 PROTEIN"/>
    <property type="match status" value="1"/>
</dbReference>
<dbReference type="EMBL" id="LSYV01000017">
    <property type="protein sequence ID" value="KXZ50391.1"/>
    <property type="molecule type" value="Genomic_DNA"/>
</dbReference>